<sequence>MKQLQVGQLLVTRVPNEPGPEQASLTEAMAEVGRRSMAAIYGDDDLVDSGATWATALAETPYRRRTALVASTVTDPDRVLGWVSATLPLTDNRQLAELELGLDPEADISTVGRTLWSVLRPELVADGRKSVQPWSAHAPAAAGTPRLLPATGAGELPADDLATLLTDLGFVLEQVDRYSVLDVDTVAHRATALTEAAAQAAGSAYRTITWAGVTPPELRERLAVLRSRMSVDAPMADLDGELEVWDADRVLHTDERVAAVGRHQVVTAAEHVPSGALVAYTLLTQRLDLPSVAFQDDTLVHGGHRGHRLGMLVKASNLAALERLAPQVARIHTWNADENAHMLAINVELGFRTAGFEGGWQLRL</sequence>
<gene>
    <name evidence="1" type="ORF">NF556_04670</name>
</gene>
<proteinExistence type="predicted"/>
<evidence type="ECO:0000313" key="1">
    <source>
        <dbReference type="EMBL" id="USQ80948.1"/>
    </source>
</evidence>
<dbReference type="Gene3D" id="3.40.630.30">
    <property type="match status" value="1"/>
</dbReference>
<name>A0ABY4YW30_9MICO</name>
<reference evidence="1" key="1">
    <citation type="submission" date="2022-06" db="EMBL/GenBank/DDBJ databases">
        <title>Ornithinimicrobium HY1793.</title>
        <authorList>
            <person name="Huang Y."/>
        </authorList>
    </citation>
    <scope>NUCLEOTIDE SEQUENCE</scope>
    <source>
        <strain evidence="1">HY1793</strain>
    </source>
</reference>
<dbReference type="Proteomes" id="UP001056455">
    <property type="component" value="Chromosome"/>
</dbReference>
<organism evidence="1 2">
    <name type="scientific">Ornithinimicrobium faecis</name>
    <dbReference type="NCBI Taxonomy" id="2934158"/>
    <lineage>
        <taxon>Bacteria</taxon>
        <taxon>Bacillati</taxon>
        <taxon>Actinomycetota</taxon>
        <taxon>Actinomycetes</taxon>
        <taxon>Micrococcales</taxon>
        <taxon>Ornithinimicrobiaceae</taxon>
        <taxon>Ornithinimicrobium</taxon>
    </lineage>
</organism>
<dbReference type="EMBL" id="CP099489">
    <property type="protein sequence ID" value="USQ80948.1"/>
    <property type="molecule type" value="Genomic_DNA"/>
</dbReference>
<accession>A0ABY4YW30</accession>
<evidence type="ECO:0000313" key="2">
    <source>
        <dbReference type="Proteomes" id="UP001056455"/>
    </source>
</evidence>
<protein>
    <submittedName>
        <fullName evidence="1">GNAT family N-acetyltransferase</fullName>
    </submittedName>
</protein>
<keyword evidence="2" id="KW-1185">Reference proteome</keyword>
<dbReference type="RefSeq" id="WP_252594332.1">
    <property type="nucleotide sequence ID" value="NZ_CP099489.1"/>
</dbReference>